<proteinExistence type="predicted"/>
<protein>
    <submittedName>
        <fullName evidence="3">A-kinase anchor protein 17A</fullName>
    </submittedName>
</protein>
<feature type="region of interest" description="Disordered" evidence="2">
    <location>
        <begin position="571"/>
        <end position="594"/>
    </location>
</feature>
<accession>A0A8E0RZT8</accession>
<evidence type="ECO:0000313" key="4">
    <source>
        <dbReference type="Proteomes" id="UP000728185"/>
    </source>
</evidence>
<sequence>MISSSVPSELSKNSELFPLSRNYQLYLKPLARVSLTVQIPTLHDASGQTKSFTTWGIIEKLRQLCPGVLSPPTPIKVVRTTLEFVRFVAELETKAEVKRVVTSLDSQFIKLSGFPQNLRVRASEAQADCPRRHDWESFFRDAADMDETQPGERPDTLVLTGLPVRWFVNPAAKTALHANGTDTHAEKHVTKPDRPCLDVLRGVFETFGPIRNVDIPMIDPVQNPHCVDDFINEICGMKIETDGSNRTTPTGDRDTAPGVISQDEEVGGFGKICPDTISIMGRPSTSVLAKIRKSVIDDALGPVDDGDHEPSSRTPSVGSLTFVAYVQYMDYTGFSRAMEGLRGQKLVYAPSSCERQSGESADNRLYFTAEIKFIYPFKVDFDRGKHLSRSAIQARQVERNRFITLAHRRLAEAEAEAAQLAKQQQMLEDAKRKERERIQMETLAREAEREAKRAARIERKRQKSHLYVVRYNYRHPVALLLGSQLICGAVNMAIERCKQEKDNLVRQKIALDERRRLLAVRKLEAIRLVTFLVARIQSRHDAIVAAKREVRVARAEREAAEAEARLAQQTAVTVSSLPPTRPTASPKESLYSPTELGLYTPGNAEEVERLRHRLLEKMLRRREEMLRAALLKVRLFHLIRL</sequence>
<dbReference type="AlphaFoldDB" id="A0A8E0RZT8"/>
<feature type="coiled-coil region" evidence="1">
    <location>
        <begin position="403"/>
        <end position="460"/>
    </location>
</feature>
<evidence type="ECO:0000313" key="3">
    <source>
        <dbReference type="EMBL" id="KAA0192859.1"/>
    </source>
</evidence>
<keyword evidence="1" id="KW-0175">Coiled coil</keyword>
<name>A0A8E0RZT8_9TREM</name>
<evidence type="ECO:0000256" key="1">
    <source>
        <dbReference type="SAM" id="Coils"/>
    </source>
</evidence>
<dbReference type="Pfam" id="PF25015">
    <property type="entry name" value="RBD_AKAP-17A"/>
    <property type="match status" value="2"/>
</dbReference>
<dbReference type="EMBL" id="LUCM01005408">
    <property type="protein sequence ID" value="KAA0192859.1"/>
    <property type="molecule type" value="Genomic_DNA"/>
</dbReference>
<keyword evidence="4" id="KW-1185">Reference proteome</keyword>
<dbReference type="Proteomes" id="UP000728185">
    <property type="component" value="Unassembled WGS sequence"/>
</dbReference>
<reference evidence="3" key="1">
    <citation type="submission" date="2019-05" db="EMBL/GenBank/DDBJ databases">
        <title>Annotation for the trematode Fasciolopsis buski.</title>
        <authorList>
            <person name="Choi Y.-J."/>
        </authorList>
    </citation>
    <scope>NUCLEOTIDE SEQUENCE</scope>
    <source>
        <strain evidence="3">HT</strain>
        <tissue evidence="3">Whole worm</tissue>
    </source>
</reference>
<gene>
    <name evidence="3" type="ORF">FBUS_03229</name>
</gene>
<evidence type="ECO:0000256" key="2">
    <source>
        <dbReference type="SAM" id="MobiDB-lite"/>
    </source>
</evidence>
<dbReference type="InterPro" id="IPR056852">
    <property type="entry name" value="AK17A/B"/>
</dbReference>
<organism evidence="3 4">
    <name type="scientific">Fasciolopsis buskii</name>
    <dbReference type="NCBI Taxonomy" id="27845"/>
    <lineage>
        <taxon>Eukaryota</taxon>
        <taxon>Metazoa</taxon>
        <taxon>Spiralia</taxon>
        <taxon>Lophotrochozoa</taxon>
        <taxon>Platyhelminthes</taxon>
        <taxon>Trematoda</taxon>
        <taxon>Digenea</taxon>
        <taxon>Plagiorchiida</taxon>
        <taxon>Echinostomata</taxon>
        <taxon>Echinostomatoidea</taxon>
        <taxon>Fasciolidae</taxon>
        <taxon>Fasciolopsis</taxon>
    </lineage>
</organism>
<dbReference type="PANTHER" id="PTHR12484:SF4">
    <property type="entry name" value="A-KINASE ANCHOR PROTEIN 17A"/>
    <property type="match status" value="1"/>
</dbReference>
<comment type="caution">
    <text evidence="3">The sequence shown here is derived from an EMBL/GenBank/DDBJ whole genome shotgun (WGS) entry which is preliminary data.</text>
</comment>
<dbReference type="OrthoDB" id="1918237at2759"/>
<dbReference type="PANTHER" id="PTHR12484">
    <property type="entry name" value="B-LYMPHOCYTE ANTIGEN-RELATED"/>
    <property type="match status" value="1"/>
</dbReference>